<dbReference type="AlphaFoldDB" id="A0A7D5U6L5"/>
<evidence type="ECO:0000313" key="16">
    <source>
        <dbReference type="EMBL" id="QLI49053.1"/>
    </source>
</evidence>
<accession>A0A7D5U6L5</accession>
<keyword evidence="8" id="KW-0444">Lipid biosynthesis</keyword>
<evidence type="ECO:0000256" key="6">
    <source>
        <dbReference type="ARBA" id="ARBA00022723"/>
    </source>
</evidence>
<keyword evidence="5 14" id="KW-0349">Heme</keyword>
<evidence type="ECO:0000256" key="9">
    <source>
        <dbReference type="ARBA" id="ARBA00023002"/>
    </source>
</evidence>
<dbReference type="PANTHER" id="PTHR47944:SF18">
    <property type="entry name" value="FLAVONOID 3'-MONOOXYGENASE"/>
    <property type="match status" value="1"/>
</dbReference>
<proteinExistence type="evidence at transcript level"/>
<dbReference type="InterPro" id="IPR001128">
    <property type="entry name" value="Cyt_P450"/>
</dbReference>
<evidence type="ECO:0000256" key="15">
    <source>
        <dbReference type="RuleBase" id="RU000461"/>
    </source>
</evidence>
<dbReference type="Pfam" id="PF00067">
    <property type="entry name" value="p450"/>
    <property type="match status" value="1"/>
</dbReference>
<dbReference type="InterPro" id="IPR017972">
    <property type="entry name" value="Cyt_P450_CS"/>
</dbReference>
<keyword evidence="8" id="KW-0443">Lipid metabolism</keyword>
<dbReference type="GO" id="GO:0020037">
    <property type="term" value="F:heme binding"/>
    <property type="evidence" value="ECO:0007669"/>
    <property type="project" value="InterPro"/>
</dbReference>
<dbReference type="SMR" id="A0A7D5U6L5"/>
<evidence type="ECO:0000256" key="4">
    <source>
        <dbReference type="ARBA" id="ARBA00022548"/>
    </source>
</evidence>
<keyword evidence="9 15" id="KW-0560">Oxidoreductase</keyword>
<dbReference type="EMBL" id="MT512042">
    <property type="protein sequence ID" value="QLI49053.1"/>
    <property type="molecule type" value="mRNA"/>
</dbReference>
<dbReference type="GO" id="GO:0008203">
    <property type="term" value="P:cholesterol metabolic process"/>
    <property type="evidence" value="ECO:0007669"/>
    <property type="project" value="UniProtKB-KW"/>
</dbReference>
<dbReference type="PANTHER" id="PTHR47944">
    <property type="entry name" value="CYTOCHROME P450 98A9"/>
    <property type="match status" value="1"/>
</dbReference>
<evidence type="ECO:0000256" key="11">
    <source>
        <dbReference type="ARBA" id="ARBA00023033"/>
    </source>
</evidence>
<evidence type="ECO:0000256" key="14">
    <source>
        <dbReference type="PIRSR" id="PIRSR602401-1"/>
    </source>
</evidence>
<evidence type="ECO:0000256" key="10">
    <source>
        <dbReference type="ARBA" id="ARBA00023004"/>
    </source>
</evidence>
<dbReference type="PRINTS" id="PR00385">
    <property type="entry name" value="P450"/>
</dbReference>
<sequence length="494" mass="55226">MVVVVLLLFSASLCLLLHLLLRRRPSRLPLPPGPRGFPVLGSLPLIGPKPHEDLARLAKRYGPLMYLKIGTHGAVIASSPAAARGFLKTADANFANRPPLSSVREITYGYQDVVFSTYGPRWKLLRKLCVTHMLGGRALADLSPIRRDEVGVLLRSLRDSSSKTPVVVPDALMSTMANIMGRVVMSRRIYDESWEFKDMMQDLLTHSGFFNPGDLIPVVGWMDLQGIQKEVHRVHQRFDAMITQLLADHAACVHERKGRPDFIDLVMENRRGSDGETASDANVKGLILNLFTAGTDPSKVVMEWALAEMISNPEIMRRVQSEMDQLIGKDRRLEETDLPSLHYLQAVCRESFRKHPPTPLGLPHCSSEPCEVEGYYIPANTHLFVNLWAMGRNPEVWDEPMEFRPERFLNDGGRGAESEFELIPFGAGRRVCVGKQAGLLMVQYIVGSLVHSFDWRLPDGEKMVDMEEKFAFSLPKAVPLTALVSPRLAPAAYA</sequence>
<dbReference type="GO" id="GO:0006694">
    <property type="term" value="P:steroid biosynthetic process"/>
    <property type="evidence" value="ECO:0007669"/>
    <property type="project" value="UniProtKB-KW"/>
</dbReference>
<evidence type="ECO:0000256" key="8">
    <source>
        <dbReference type="ARBA" id="ARBA00022955"/>
    </source>
</evidence>
<comment type="similarity">
    <text evidence="3 15">Belongs to the cytochrome P450 family.</text>
</comment>
<protein>
    <submittedName>
        <fullName evidence="16">Cytochrome P450 family 75 subfamily A polypeptide 109</fullName>
    </submittedName>
</protein>
<dbReference type="GO" id="GO:0004497">
    <property type="term" value="F:monooxygenase activity"/>
    <property type="evidence" value="ECO:0007669"/>
    <property type="project" value="UniProtKB-KW"/>
</dbReference>
<dbReference type="GO" id="GO:0016705">
    <property type="term" value="F:oxidoreductase activity, acting on paired donors, with incorporation or reduction of molecular oxygen"/>
    <property type="evidence" value="ECO:0007669"/>
    <property type="project" value="InterPro"/>
</dbReference>
<feature type="binding site" description="axial binding residue" evidence="14">
    <location>
        <position position="432"/>
    </location>
    <ligand>
        <name>heme</name>
        <dbReference type="ChEBI" id="CHEBI:30413"/>
    </ligand>
    <ligandPart>
        <name>Fe</name>
        <dbReference type="ChEBI" id="CHEBI:18248"/>
    </ligandPart>
</feature>
<dbReference type="InterPro" id="IPR036396">
    <property type="entry name" value="Cyt_P450_sf"/>
</dbReference>
<comment type="cofactor">
    <cofactor evidence="1 14">
        <name>heme</name>
        <dbReference type="ChEBI" id="CHEBI:30413"/>
    </cofactor>
</comment>
<keyword evidence="12" id="KW-1207">Sterol metabolism</keyword>
<evidence type="ECO:0000256" key="13">
    <source>
        <dbReference type="ARBA" id="ARBA00023221"/>
    </source>
</evidence>
<evidence type="ECO:0000256" key="1">
    <source>
        <dbReference type="ARBA" id="ARBA00001971"/>
    </source>
</evidence>
<keyword evidence="7" id="KW-0521">NADP</keyword>
<dbReference type="FunFam" id="1.10.630.10:FF:000126">
    <property type="entry name" value="Predicted protein"/>
    <property type="match status" value="1"/>
</dbReference>
<keyword evidence="6 14" id="KW-0479">Metal-binding</keyword>
<evidence type="ECO:0000256" key="2">
    <source>
        <dbReference type="ARBA" id="ARBA00004731"/>
    </source>
</evidence>
<evidence type="ECO:0000256" key="3">
    <source>
        <dbReference type="ARBA" id="ARBA00010617"/>
    </source>
</evidence>
<dbReference type="SUPFAM" id="SSF48264">
    <property type="entry name" value="Cytochrome P450"/>
    <property type="match status" value="1"/>
</dbReference>
<dbReference type="Gene3D" id="1.10.630.10">
    <property type="entry name" value="Cytochrome P450"/>
    <property type="match status" value="1"/>
</dbReference>
<keyword evidence="8" id="KW-0752">Steroid biosynthesis</keyword>
<keyword evidence="11 15" id="KW-0503">Monooxygenase</keyword>
<keyword evidence="10 14" id="KW-0408">Iron</keyword>
<keyword evidence="4" id="KW-0153">Cholesterol metabolism</keyword>
<dbReference type="GO" id="GO:0005506">
    <property type="term" value="F:iron ion binding"/>
    <property type="evidence" value="ECO:0007669"/>
    <property type="project" value="InterPro"/>
</dbReference>
<organism evidence="16">
    <name type="scientific">Gloriosa superba</name>
    <name type="common">Glory lily</name>
    <dbReference type="NCBI Taxonomy" id="41220"/>
    <lineage>
        <taxon>Eukaryota</taxon>
        <taxon>Viridiplantae</taxon>
        <taxon>Streptophyta</taxon>
        <taxon>Embryophyta</taxon>
        <taxon>Tracheophyta</taxon>
        <taxon>Spermatophyta</taxon>
        <taxon>Magnoliopsida</taxon>
        <taxon>Liliopsida</taxon>
        <taxon>Liliales</taxon>
        <taxon>Colchicaceae</taxon>
        <taxon>Gloriosa</taxon>
    </lineage>
</organism>
<dbReference type="PRINTS" id="PR00463">
    <property type="entry name" value="EP450I"/>
</dbReference>
<dbReference type="PROSITE" id="PS00086">
    <property type="entry name" value="CYTOCHROME_P450"/>
    <property type="match status" value="1"/>
</dbReference>
<name>A0A7D5U6L5_GLOSU</name>
<evidence type="ECO:0000256" key="7">
    <source>
        <dbReference type="ARBA" id="ARBA00022857"/>
    </source>
</evidence>
<evidence type="ECO:0000256" key="12">
    <source>
        <dbReference type="ARBA" id="ARBA00023166"/>
    </source>
</evidence>
<keyword evidence="13" id="KW-0753">Steroid metabolism</keyword>
<dbReference type="InterPro" id="IPR002401">
    <property type="entry name" value="Cyt_P450_E_grp-I"/>
</dbReference>
<evidence type="ECO:0000256" key="5">
    <source>
        <dbReference type="ARBA" id="ARBA00022617"/>
    </source>
</evidence>
<reference evidence="16" key="1">
    <citation type="submission" date="2020-05" db="EMBL/GenBank/DDBJ databases">
        <title>Discovery and engineering of colchicine alkaloid biosynthesis.</title>
        <authorList>
            <person name="Nett R.S."/>
            <person name="Lau W."/>
            <person name="Sattely E.S."/>
        </authorList>
    </citation>
    <scope>NUCLEOTIDE SEQUENCE</scope>
</reference>
<comment type="pathway">
    <text evidence="2">Steroid metabolism; cholesterol metabolism.</text>
</comment>